<gene>
    <name evidence="4" type="ORF">ABNG02_06375</name>
    <name evidence="3" type="ORF">GCM10008994_22790</name>
</gene>
<comment type="caution">
    <text evidence="3">The sequence shown here is derived from an EMBL/GenBank/DDBJ whole genome shotgun (WGS) entry which is preliminary data.</text>
</comment>
<reference evidence="4 6" key="3">
    <citation type="submission" date="2024-06" db="EMBL/GenBank/DDBJ databases">
        <title>Halorubrum miltondacostae sp. nov., a potential PHA producer isolated from an inland solar saltern in Rio Maior, Portugal.</title>
        <authorList>
            <person name="Albuquerque L."/>
            <person name="Viver T."/>
            <person name="Barroso C."/>
            <person name="Claudino R."/>
            <person name="Galvan M."/>
            <person name="Simoes G."/>
            <person name="Lobo Da Cunha A."/>
            <person name="Egas C."/>
        </authorList>
    </citation>
    <scope>NUCLEOTIDE SEQUENCE [LARGE SCALE GENOMIC DNA]</scope>
    <source>
        <strain evidence="4 6">DSM 18646</strain>
    </source>
</reference>
<keyword evidence="2" id="KW-0460">Magnesium</keyword>
<dbReference type="SFLD" id="SFLDS00003">
    <property type="entry name" value="Haloacid_Dehalogenase"/>
    <property type="match status" value="1"/>
</dbReference>
<name>A0AAV3SUM5_9EURY</name>
<organism evidence="3 5">
    <name type="scientific">Halorubrum ejinorense</name>
    <dbReference type="NCBI Taxonomy" id="425309"/>
    <lineage>
        <taxon>Archaea</taxon>
        <taxon>Methanobacteriati</taxon>
        <taxon>Methanobacteriota</taxon>
        <taxon>Stenosarchaea group</taxon>
        <taxon>Halobacteria</taxon>
        <taxon>Halobacteriales</taxon>
        <taxon>Haloferacaceae</taxon>
        <taxon>Halorubrum</taxon>
    </lineage>
</organism>
<dbReference type="SFLD" id="SFLDG01129">
    <property type="entry name" value="C1.5:_HAD__Beta-PGM__Phosphata"/>
    <property type="match status" value="1"/>
</dbReference>
<dbReference type="InterPro" id="IPR041492">
    <property type="entry name" value="HAD_2"/>
</dbReference>
<dbReference type="Gene3D" id="3.40.50.1000">
    <property type="entry name" value="HAD superfamily/HAD-like"/>
    <property type="match status" value="1"/>
</dbReference>
<dbReference type="GO" id="GO:0016787">
    <property type="term" value="F:hydrolase activity"/>
    <property type="evidence" value="ECO:0007669"/>
    <property type="project" value="UniProtKB-KW"/>
</dbReference>
<dbReference type="SUPFAM" id="SSF56784">
    <property type="entry name" value="HAD-like"/>
    <property type="match status" value="1"/>
</dbReference>
<sequence length="221" mass="25387">MTAVCFDLDGTLFDDRTYVEAGFRSAAAYLSNKYEIDTFGDMVWEYAIRRNFKTVFDQIIESYGLPQEEVDYLVSAYHSSDPELRPYPEVETILTNLPKECQTAVITGGKHGEKKLRKLGLSNVFDEVYVAPDNKTSKRQSTPFETVLKRLEVCPKHAVFVGDNPELDFYWPNDLGMLTVWVRRQETLFQLPESNDARPQYVLPDLTLIPEIVNILKKTTD</sequence>
<keyword evidence="6" id="KW-1185">Reference proteome</keyword>
<dbReference type="Proteomes" id="UP001567571">
    <property type="component" value="Unassembled WGS sequence"/>
</dbReference>
<dbReference type="AlphaFoldDB" id="A0AAV3SUM5"/>
<dbReference type="EMBL" id="JBEDNW010000003">
    <property type="protein sequence ID" value="MEZ3166947.1"/>
    <property type="molecule type" value="Genomic_DNA"/>
</dbReference>
<proteinExistence type="predicted"/>
<dbReference type="Pfam" id="PF13419">
    <property type="entry name" value="HAD_2"/>
    <property type="match status" value="1"/>
</dbReference>
<reference evidence="3" key="1">
    <citation type="journal article" date="2014" name="Int. J. Syst. Evol. Microbiol.">
        <title>Complete genome sequence of Corynebacterium casei LMG S-19264T (=DSM 44701T), isolated from a smear-ripened cheese.</title>
        <authorList>
            <consortium name="US DOE Joint Genome Institute (JGI-PGF)"/>
            <person name="Walter F."/>
            <person name="Albersmeier A."/>
            <person name="Kalinowski J."/>
            <person name="Ruckert C."/>
        </authorList>
    </citation>
    <scope>NUCLEOTIDE SEQUENCE</scope>
    <source>
        <strain evidence="3">JCM 14265</strain>
    </source>
</reference>
<evidence type="ECO:0000313" key="5">
    <source>
        <dbReference type="Proteomes" id="UP001501425"/>
    </source>
</evidence>
<dbReference type="InterPro" id="IPR051400">
    <property type="entry name" value="HAD-like_hydrolase"/>
</dbReference>
<reference evidence="3" key="2">
    <citation type="submission" date="2023-12" db="EMBL/GenBank/DDBJ databases">
        <authorList>
            <person name="Sun Q."/>
            <person name="Inoue M."/>
        </authorList>
    </citation>
    <scope>NUCLEOTIDE SEQUENCE</scope>
    <source>
        <strain evidence="3">JCM 14265</strain>
    </source>
</reference>
<evidence type="ECO:0000256" key="1">
    <source>
        <dbReference type="ARBA" id="ARBA00022801"/>
    </source>
</evidence>
<dbReference type="Proteomes" id="UP001501425">
    <property type="component" value="Unassembled WGS sequence"/>
</dbReference>
<dbReference type="InterPro" id="IPR036412">
    <property type="entry name" value="HAD-like_sf"/>
</dbReference>
<keyword evidence="1 3" id="KW-0378">Hydrolase</keyword>
<dbReference type="RefSeq" id="WP_343779165.1">
    <property type="nucleotide sequence ID" value="NZ_BAAADQ010000013.1"/>
</dbReference>
<evidence type="ECO:0000256" key="2">
    <source>
        <dbReference type="ARBA" id="ARBA00022842"/>
    </source>
</evidence>
<evidence type="ECO:0000313" key="6">
    <source>
        <dbReference type="Proteomes" id="UP001567571"/>
    </source>
</evidence>
<dbReference type="PANTHER" id="PTHR46470">
    <property type="entry name" value="N-ACYLNEURAMINATE-9-PHOSPHATASE"/>
    <property type="match status" value="1"/>
</dbReference>
<dbReference type="EC" id="3.1.3.-" evidence="4"/>
<dbReference type="EMBL" id="BAAADQ010000013">
    <property type="protein sequence ID" value="GAA0547369.1"/>
    <property type="molecule type" value="Genomic_DNA"/>
</dbReference>
<dbReference type="Gene3D" id="1.10.150.520">
    <property type="match status" value="1"/>
</dbReference>
<accession>A0AAV3SUM5</accession>
<evidence type="ECO:0000313" key="3">
    <source>
        <dbReference type="EMBL" id="GAA0547369.1"/>
    </source>
</evidence>
<evidence type="ECO:0000313" key="4">
    <source>
        <dbReference type="EMBL" id="MEZ3166947.1"/>
    </source>
</evidence>
<dbReference type="InterPro" id="IPR023214">
    <property type="entry name" value="HAD_sf"/>
</dbReference>
<protein>
    <submittedName>
        <fullName evidence="4">HAD family hydrolase</fullName>
        <ecNumber evidence="4">3.1.3.-</ecNumber>
    </submittedName>
    <submittedName>
        <fullName evidence="3">HAD-IA family hydrolase</fullName>
    </submittedName>
</protein>